<protein>
    <submittedName>
        <fullName evidence="3">Helix-turn-helix domain-containing protein</fullName>
    </submittedName>
</protein>
<evidence type="ECO:0000256" key="1">
    <source>
        <dbReference type="ARBA" id="ARBA00023125"/>
    </source>
</evidence>
<feature type="domain" description="HTH cro/C1-type" evidence="2">
    <location>
        <begin position="12"/>
        <end position="66"/>
    </location>
</feature>
<evidence type="ECO:0000313" key="3">
    <source>
        <dbReference type="EMBL" id="HIR50138.1"/>
    </source>
</evidence>
<dbReference type="SUPFAM" id="SSF89447">
    <property type="entry name" value="AbrB/MazE/MraZ-like"/>
    <property type="match status" value="1"/>
</dbReference>
<dbReference type="AlphaFoldDB" id="A0A9D1IW11"/>
<dbReference type="SMART" id="SM00530">
    <property type="entry name" value="HTH_XRE"/>
    <property type="match status" value="1"/>
</dbReference>
<evidence type="ECO:0000259" key="2">
    <source>
        <dbReference type="PROSITE" id="PS50943"/>
    </source>
</evidence>
<proteinExistence type="predicted"/>
<dbReference type="InterPro" id="IPR007159">
    <property type="entry name" value="SpoVT-AbrB_dom"/>
</dbReference>
<dbReference type="InterPro" id="IPR001387">
    <property type="entry name" value="Cro/C1-type_HTH"/>
</dbReference>
<name>A0A9D1IW11_9FIRM</name>
<reference evidence="3" key="2">
    <citation type="journal article" date="2021" name="PeerJ">
        <title>Extensive microbial diversity within the chicken gut microbiome revealed by metagenomics and culture.</title>
        <authorList>
            <person name="Gilroy R."/>
            <person name="Ravi A."/>
            <person name="Getino M."/>
            <person name="Pursley I."/>
            <person name="Horton D.L."/>
            <person name="Alikhan N.F."/>
            <person name="Baker D."/>
            <person name="Gharbi K."/>
            <person name="Hall N."/>
            <person name="Watson M."/>
            <person name="Adriaenssens E.M."/>
            <person name="Foster-Nyarko E."/>
            <person name="Jarju S."/>
            <person name="Secka A."/>
            <person name="Antonio M."/>
            <person name="Oren A."/>
            <person name="Chaudhuri R.R."/>
            <person name="La Ragione R."/>
            <person name="Hildebrand F."/>
            <person name="Pallen M.J."/>
        </authorList>
    </citation>
    <scope>NUCLEOTIDE SEQUENCE</scope>
    <source>
        <strain evidence="3">ChiBcec15-4380</strain>
    </source>
</reference>
<reference evidence="3" key="1">
    <citation type="submission" date="2020-10" db="EMBL/GenBank/DDBJ databases">
        <authorList>
            <person name="Gilroy R."/>
        </authorList>
    </citation>
    <scope>NUCLEOTIDE SEQUENCE</scope>
    <source>
        <strain evidence="3">ChiBcec15-4380</strain>
    </source>
</reference>
<dbReference type="Proteomes" id="UP000824239">
    <property type="component" value="Unassembled WGS sequence"/>
</dbReference>
<dbReference type="SUPFAM" id="SSF47413">
    <property type="entry name" value="lambda repressor-like DNA-binding domains"/>
    <property type="match status" value="1"/>
</dbReference>
<dbReference type="EMBL" id="DVHE01000016">
    <property type="protein sequence ID" value="HIR50138.1"/>
    <property type="molecule type" value="Genomic_DNA"/>
</dbReference>
<organism evidence="3 4">
    <name type="scientific">Candidatus Avoscillospira avicola</name>
    <dbReference type="NCBI Taxonomy" id="2840706"/>
    <lineage>
        <taxon>Bacteria</taxon>
        <taxon>Bacillati</taxon>
        <taxon>Bacillota</taxon>
        <taxon>Clostridia</taxon>
        <taxon>Eubacteriales</taxon>
        <taxon>Oscillospiraceae</taxon>
        <taxon>Oscillospiraceae incertae sedis</taxon>
        <taxon>Candidatus Avoscillospira</taxon>
    </lineage>
</organism>
<dbReference type="Pfam" id="PF01381">
    <property type="entry name" value="HTH_3"/>
    <property type="match status" value="1"/>
</dbReference>
<comment type="caution">
    <text evidence="3">The sequence shown here is derived from an EMBL/GenBank/DDBJ whole genome shotgun (WGS) entry which is preliminary data.</text>
</comment>
<dbReference type="GO" id="GO:0003677">
    <property type="term" value="F:DNA binding"/>
    <property type="evidence" value="ECO:0007669"/>
    <property type="project" value="UniProtKB-KW"/>
</dbReference>
<dbReference type="NCBIfam" id="TIGR01439">
    <property type="entry name" value="lp_hng_hel_AbrB"/>
    <property type="match status" value="1"/>
</dbReference>
<dbReference type="PANTHER" id="PTHR46558">
    <property type="entry name" value="TRACRIPTIONAL REGULATORY PROTEIN-RELATED-RELATED"/>
    <property type="match status" value="1"/>
</dbReference>
<dbReference type="Pfam" id="PF04014">
    <property type="entry name" value="MazE_antitoxin"/>
    <property type="match status" value="1"/>
</dbReference>
<dbReference type="PANTHER" id="PTHR46558:SF11">
    <property type="entry name" value="HTH-TYPE TRANSCRIPTIONAL REGULATOR XRE"/>
    <property type="match status" value="1"/>
</dbReference>
<dbReference type="InterPro" id="IPR010982">
    <property type="entry name" value="Lambda_DNA-bd_dom_sf"/>
</dbReference>
<gene>
    <name evidence="3" type="ORF">IAA53_02435</name>
</gene>
<dbReference type="SMART" id="SM00966">
    <property type="entry name" value="SpoVT_AbrB"/>
    <property type="match status" value="1"/>
</dbReference>
<evidence type="ECO:0000313" key="4">
    <source>
        <dbReference type="Proteomes" id="UP000824239"/>
    </source>
</evidence>
<dbReference type="Gene3D" id="2.10.260.10">
    <property type="match status" value="1"/>
</dbReference>
<dbReference type="PROSITE" id="PS50943">
    <property type="entry name" value="HTH_CROC1"/>
    <property type="match status" value="1"/>
</dbReference>
<sequence>MKMQKHNIARNLADLRRRCRYTQEEVAERIGVSRQAVAKWESGESVPDIVNCDALAQLYDVELETLLHFDPEQTQMHIPPRGKHIFGTVRVGERGQIVLPKQARDVFQLRPGDLLVVLGDESLEHPGIALMKEDFFLQMTRMVQAALRREDAPEEQP</sequence>
<dbReference type="Gene3D" id="1.10.260.40">
    <property type="entry name" value="lambda repressor-like DNA-binding domains"/>
    <property type="match status" value="1"/>
</dbReference>
<dbReference type="CDD" id="cd00093">
    <property type="entry name" value="HTH_XRE"/>
    <property type="match status" value="1"/>
</dbReference>
<dbReference type="InterPro" id="IPR037914">
    <property type="entry name" value="SpoVT-AbrB_sf"/>
</dbReference>
<accession>A0A9D1IW11</accession>
<keyword evidence="1" id="KW-0238">DNA-binding</keyword>